<evidence type="ECO:0000259" key="4">
    <source>
        <dbReference type="SMART" id="SM00249"/>
    </source>
</evidence>
<dbReference type="InterPro" id="IPR008775">
    <property type="entry name" value="Phytyl_CoA_dOase-like"/>
</dbReference>
<dbReference type="Gene3D" id="2.60.120.620">
    <property type="entry name" value="q2cbj1_9rhob like domain"/>
    <property type="match status" value="1"/>
</dbReference>
<sequence length="452" mass="48231">MAGLGSKRPLSCWVEAPGAPACEREWVYRAHALRGARRVRDADACFDDHCSVCIEGGALICCVSCPRAFHVACLERHVGAAFCPGAPARVADLGDRPAKEAEARDAAAARAVVAAPAAGDDGDDAWHCPACLASHAETCVVCGEAGDGLSAWPTCGPWQRGCRRPRRRARRALGGPGAHGVASRLHFALHLDDDAPRHAPRRLAKAPALAATPAARVFAEGLATVPGALPAAAVDAARGRCLRYYDDVVRTVAQLELGEALEQGGFATFKPRQAGRFDMVVPDLLEDVGGGPWRPVVEAVLGSDARLCHAGVILALPGAAGQPWHSDGDHVHDEFHLPPHALNVFLPLVDCGVRNGATEFAPRTHLDWRADARPVVVEAAAGDAIVFDWRLKHRGLPHRGTEPRPLVYLTYAAPWFVDDYNFSRDRFADLPPLVPASTRGDRAKRRGEAPPS</sequence>
<dbReference type="PANTHER" id="PTHR37563">
    <property type="entry name" value="PHYTANOYL-COA DIOXYGENASE FAMILY PROTEIN (AFU_ORTHOLOGUE AFUA_2G03330)"/>
    <property type="match status" value="1"/>
</dbReference>
<dbReference type="SUPFAM" id="SSF51197">
    <property type="entry name" value="Clavaminate synthase-like"/>
    <property type="match status" value="1"/>
</dbReference>
<keyword evidence="2" id="KW-0863">Zinc-finger</keyword>
<keyword evidence="1" id="KW-0479">Metal-binding</keyword>
<evidence type="ECO:0000313" key="5">
    <source>
        <dbReference type="EMBL" id="KAK7241900.1"/>
    </source>
</evidence>
<comment type="caution">
    <text evidence="5">The sequence shown here is derived from an EMBL/GenBank/DDBJ whole genome shotgun (WGS) entry which is preliminary data.</text>
</comment>
<name>A0ABR1G0J5_AURAN</name>
<evidence type="ECO:0000313" key="6">
    <source>
        <dbReference type="Proteomes" id="UP001363151"/>
    </source>
</evidence>
<dbReference type="PANTHER" id="PTHR37563:SF2">
    <property type="entry name" value="PHYTANOYL-COA DIOXYGENASE FAMILY PROTEIN (AFU_ORTHOLOGUE AFUA_2G03330)"/>
    <property type="match status" value="1"/>
</dbReference>
<accession>A0ABR1G0J5</accession>
<protein>
    <recommendedName>
        <fullName evidence="4">Zinc finger PHD-type domain-containing protein</fullName>
    </recommendedName>
</protein>
<evidence type="ECO:0000256" key="1">
    <source>
        <dbReference type="ARBA" id="ARBA00022723"/>
    </source>
</evidence>
<evidence type="ECO:0000256" key="2">
    <source>
        <dbReference type="ARBA" id="ARBA00022771"/>
    </source>
</evidence>
<keyword evidence="3" id="KW-0862">Zinc</keyword>
<dbReference type="EMBL" id="JBBJCI010000152">
    <property type="protein sequence ID" value="KAK7241900.1"/>
    <property type="molecule type" value="Genomic_DNA"/>
</dbReference>
<dbReference type="InterPro" id="IPR013083">
    <property type="entry name" value="Znf_RING/FYVE/PHD"/>
</dbReference>
<gene>
    <name evidence="5" type="ORF">SO694_00019480</name>
</gene>
<organism evidence="5 6">
    <name type="scientific">Aureococcus anophagefferens</name>
    <name type="common">Harmful bloom alga</name>
    <dbReference type="NCBI Taxonomy" id="44056"/>
    <lineage>
        <taxon>Eukaryota</taxon>
        <taxon>Sar</taxon>
        <taxon>Stramenopiles</taxon>
        <taxon>Ochrophyta</taxon>
        <taxon>Pelagophyceae</taxon>
        <taxon>Pelagomonadales</taxon>
        <taxon>Pelagomonadaceae</taxon>
        <taxon>Aureococcus</taxon>
    </lineage>
</organism>
<reference evidence="5 6" key="1">
    <citation type="submission" date="2024-03" db="EMBL/GenBank/DDBJ databases">
        <title>Aureococcus anophagefferens CCMP1851 and Kratosvirus quantuckense: Draft genome of a second virus-susceptible host strain in the model system.</title>
        <authorList>
            <person name="Chase E."/>
            <person name="Truchon A.R."/>
            <person name="Schepens W."/>
            <person name="Wilhelm S.W."/>
        </authorList>
    </citation>
    <scope>NUCLEOTIDE SEQUENCE [LARGE SCALE GENOMIC DNA]</scope>
    <source>
        <strain evidence="5 6">CCMP1851</strain>
    </source>
</reference>
<dbReference type="InterPro" id="IPR051961">
    <property type="entry name" value="Fungal_Metabolite_Diox"/>
</dbReference>
<evidence type="ECO:0000256" key="3">
    <source>
        <dbReference type="ARBA" id="ARBA00022833"/>
    </source>
</evidence>
<dbReference type="Pfam" id="PF05721">
    <property type="entry name" value="PhyH"/>
    <property type="match status" value="1"/>
</dbReference>
<dbReference type="Proteomes" id="UP001363151">
    <property type="component" value="Unassembled WGS sequence"/>
</dbReference>
<dbReference type="InterPro" id="IPR001965">
    <property type="entry name" value="Znf_PHD"/>
</dbReference>
<feature type="domain" description="Zinc finger PHD-type" evidence="4">
    <location>
        <begin position="49"/>
        <end position="132"/>
    </location>
</feature>
<proteinExistence type="predicted"/>
<dbReference type="SMART" id="SM00249">
    <property type="entry name" value="PHD"/>
    <property type="match status" value="1"/>
</dbReference>
<keyword evidence="6" id="KW-1185">Reference proteome</keyword>
<dbReference type="Gene3D" id="3.30.40.10">
    <property type="entry name" value="Zinc/RING finger domain, C3HC4 (zinc finger)"/>
    <property type="match status" value="1"/>
</dbReference>